<evidence type="ECO:0000313" key="5">
    <source>
        <dbReference type="Proteomes" id="UP000033423"/>
    </source>
</evidence>
<dbReference type="Pfam" id="PF18741">
    <property type="entry name" value="MTES_1575"/>
    <property type="match status" value="1"/>
</dbReference>
<accession>A0A0F3GNY9</accession>
<dbReference type="Gene3D" id="3.40.50.300">
    <property type="entry name" value="P-loop containing nucleotide triphosphate hydrolases"/>
    <property type="match status" value="1"/>
</dbReference>
<evidence type="ECO:0000313" key="4">
    <source>
        <dbReference type="EMBL" id="KJU83527.1"/>
    </source>
</evidence>
<feature type="domain" description="Restriction endonuclease type II-like" evidence="3">
    <location>
        <begin position="147"/>
        <end position="243"/>
    </location>
</feature>
<dbReference type="InterPro" id="IPR049468">
    <property type="entry name" value="Restrct_endonuc-II-like_dom"/>
</dbReference>
<feature type="domain" description="DNA2/NAM7 helicase-like C-terminal" evidence="2">
    <location>
        <begin position="25"/>
        <end position="101"/>
    </location>
</feature>
<evidence type="ECO:0000256" key="1">
    <source>
        <dbReference type="SAM" id="MobiDB-lite"/>
    </source>
</evidence>
<dbReference type="InterPro" id="IPR011335">
    <property type="entry name" value="Restrct_endonuc-II-like"/>
</dbReference>
<dbReference type="SUPFAM" id="SSF52980">
    <property type="entry name" value="Restriction endonuclease-like"/>
    <property type="match status" value="1"/>
</dbReference>
<gene>
    <name evidence="4" type="ORF">MBAV_004276</name>
</gene>
<reference evidence="4 5" key="1">
    <citation type="submission" date="2015-02" db="EMBL/GenBank/DDBJ databases">
        <title>Single-cell genomics of uncultivated deep-branching MTB reveals a conserved set of magnetosome genes.</title>
        <authorList>
            <person name="Kolinko S."/>
            <person name="Richter M."/>
            <person name="Glockner F.O."/>
            <person name="Brachmann A."/>
            <person name="Schuler D."/>
        </authorList>
    </citation>
    <scope>NUCLEOTIDE SEQUENCE [LARGE SCALE GENOMIC DNA]</scope>
    <source>
        <strain evidence="4">TM-1</strain>
    </source>
</reference>
<name>A0A0F3GNY9_9BACT</name>
<dbReference type="InterPro" id="IPR027417">
    <property type="entry name" value="P-loop_NTPase"/>
</dbReference>
<protein>
    <recommendedName>
        <fullName evidence="6">DNA helicase</fullName>
    </recommendedName>
</protein>
<dbReference type="EMBL" id="LACI01001855">
    <property type="protein sequence ID" value="KJU83527.1"/>
    <property type="molecule type" value="Genomic_DNA"/>
</dbReference>
<evidence type="ECO:0008006" key="6">
    <source>
        <dbReference type="Google" id="ProtNLM"/>
    </source>
</evidence>
<dbReference type="AlphaFoldDB" id="A0A0F3GNY9"/>
<dbReference type="InterPro" id="IPR041679">
    <property type="entry name" value="DNA2/NAM7-like_C"/>
</dbReference>
<proteinExistence type="predicted"/>
<feature type="region of interest" description="Disordered" evidence="1">
    <location>
        <begin position="253"/>
        <end position="285"/>
    </location>
</feature>
<comment type="caution">
    <text evidence="4">The sequence shown here is derived from an EMBL/GenBank/DDBJ whole genome shotgun (WGS) entry which is preliminary data.</text>
</comment>
<sequence>MGTYGRLHHLRIPTLNDMLVPPIATVYIKDESNAANRLDETEIDRRRIICGDAYTFQGDERDVMFLSMVVAPNAGFSALTRDSDRQRFNVACSRARDQVFLFHSIALEDVSNPECVRYRLLQHYLNPQQPQLVNTLEELESLAESVFELEVGRMIIERGYRLIAQYRPFLKDHNYRIDLVVQGENSRVAVECDGDRWHGPERWQYDHRRQCQLERAGWKFWRISGSTFYRDKEKAMIGLWKFLDAEGIRPEGEERMGRALPSPSDPLPQGGTDPLTRRKGLVDRL</sequence>
<dbReference type="PATRIC" id="fig|29290.4.peg.5666"/>
<keyword evidence="5" id="KW-1185">Reference proteome</keyword>
<evidence type="ECO:0000259" key="2">
    <source>
        <dbReference type="Pfam" id="PF13087"/>
    </source>
</evidence>
<dbReference type="Proteomes" id="UP000033423">
    <property type="component" value="Unassembled WGS sequence"/>
</dbReference>
<organism evidence="4 5">
    <name type="scientific">Candidatus Magnetobacterium bavaricum</name>
    <dbReference type="NCBI Taxonomy" id="29290"/>
    <lineage>
        <taxon>Bacteria</taxon>
        <taxon>Pseudomonadati</taxon>
        <taxon>Nitrospirota</taxon>
        <taxon>Thermodesulfovibrionia</taxon>
        <taxon>Thermodesulfovibrionales</taxon>
        <taxon>Candidatus Magnetobacteriaceae</taxon>
        <taxon>Candidatus Magnetobacterium</taxon>
    </lineage>
</organism>
<dbReference type="Pfam" id="PF13087">
    <property type="entry name" value="AAA_12"/>
    <property type="match status" value="1"/>
</dbReference>
<evidence type="ECO:0000259" key="3">
    <source>
        <dbReference type="Pfam" id="PF18741"/>
    </source>
</evidence>
<dbReference type="Gene3D" id="3.40.960.10">
    <property type="entry name" value="VSR Endonuclease"/>
    <property type="match status" value="1"/>
</dbReference>